<reference evidence="4" key="1">
    <citation type="submission" date="2017-06" db="EMBL/GenBank/DDBJ databases">
        <authorList>
            <person name="Rodrigo-Torres L."/>
            <person name="Arahal R.D."/>
            <person name="Lucena T."/>
        </authorList>
    </citation>
    <scope>NUCLEOTIDE SEQUENCE [LARGE SCALE GENOMIC DNA]</scope>
    <source>
        <strain evidence="4">CECT 9190</strain>
    </source>
</reference>
<dbReference type="InterPro" id="IPR025194">
    <property type="entry name" value="RodZ-like_C"/>
</dbReference>
<dbReference type="PANTHER" id="PTHR34475:SF1">
    <property type="entry name" value="CYTOSKELETON PROTEIN RODZ"/>
    <property type="match status" value="1"/>
</dbReference>
<evidence type="ECO:0000256" key="1">
    <source>
        <dbReference type="SAM" id="Phobius"/>
    </source>
</evidence>
<dbReference type="InterPro" id="IPR050400">
    <property type="entry name" value="Bact_Cytoskel_RodZ"/>
</dbReference>
<dbReference type="InterPro" id="IPR001387">
    <property type="entry name" value="Cro/C1-type_HTH"/>
</dbReference>
<accession>A0A1Y6MR60</accession>
<organism evidence="3 4">
    <name type="scientific">Photobacterium malacitanum</name>
    <dbReference type="NCBI Taxonomy" id="2204294"/>
    <lineage>
        <taxon>Bacteria</taxon>
        <taxon>Pseudomonadati</taxon>
        <taxon>Pseudomonadota</taxon>
        <taxon>Gammaproteobacteria</taxon>
        <taxon>Vibrionales</taxon>
        <taxon>Vibrionaceae</taxon>
        <taxon>Photobacterium</taxon>
    </lineage>
</organism>
<dbReference type="Gene3D" id="1.10.260.40">
    <property type="entry name" value="lambda repressor-like DNA-binding domains"/>
    <property type="match status" value="1"/>
</dbReference>
<dbReference type="SMART" id="SM00530">
    <property type="entry name" value="HTH_XRE"/>
    <property type="match status" value="1"/>
</dbReference>
<dbReference type="AlphaFoldDB" id="A0A1Y6MR60"/>
<dbReference type="Proteomes" id="UP000195963">
    <property type="component" value="Unassembled WGS sequence"/>
</dbReference>
<feature type="transmembrane region" description="Helical" evidence="1">
    <location>
        <begin position="114"/>
        <end position="134"/>
    </location>
</feature>
<feature type="domain" description="HTH cro/C1-type" evidence="2">
    <location>
        <begin position="21"/>
        <end position="52"/>
    </location>
</feature>
<sequence length="328" mass="35120">MNTEHNDSPQPNNVARPGDMLRQAREQLGYSQTDIANRLRLRLSVINDIESNSFDSEKISTFTRGYVRSYAKYVGLDDVAVVGLLDDYGHSKPKAQEMQSFSRRTNREAHDSRIMGLTWILAVIFVGVTAVWWWQNSHLDRDLTPAVDVANIAAPALTEKTATVVEPSAATVKADTATTDATMTDVTPTDVTTSNVTPAAINTDTVQTPVAATETATEAITAIKPVAAVTTDTATTAAVVTPTAAAEVAVAPALQLTFAADCWIDIRDANGKRLESGLKTAGQTLAVDGKAPFRVRLGAPSAVKIEIKGQPFDLSRYPAGRPVTLTLP</sequence>
<dbReference type="Pfam" id="PF13413">
    <property type="entry name" value="HTH_25"/>
    <property type="match status" value="1"/>
</dbReference>
<evidence type="ECO:0000313" key="4">
    <source>
        <dbReference type="Proteomes" id="UP000195963"/>
    </source>
</evidence>
<dbReference type="CDD" id="cd00093">
    <property type="entry name" value="HTH_XRE"/>
    <property type="match status" value="1"/>
</dbReference>
<name>A0A1Y6MR60_9GAMM</name>
<dbReference type="RefSeq" id="WP_087846319.1">
    <property type="nucleotide sequence ID" value="NZ_FYAK01000012.1"/>
</dbReference>
<dbReference type="SUPFAM" id="SSF47413">
    <property type="entry name" value="lambda repressor-like DNA-binding domains"/>
    <property type="match status" value="1"/>
</dbReference>
<protein>
    <submittedName>
        <fullName evidence="3">Cytoskeleton protein RodZ</fullName>
    </submittedName>
</protein>
<dbReference type="EMBL" id="FYAK01000012">
    <property type="protein sequence ID" value="SMY38288.1"/>
    <property type="molecule type" value="Genomic_DNA"/>
</dbReference>
<dbReference type="InterPro" id="IPR010982">
    <property type="entry name" value="Lambda_DNA-bd_dom_sf"/>
</dbReference>
<keyword evidence="1" id="KW-1133">Transmembrane helix</keyword>
<dbReference type="PANTHER" id="PTHR34475">
    <property type="match status" value="1"/>
</dbReference>
<dbReference type="Pfam" id="PF13464">
    <property type="entry name" value="RodZ_C"/>
    <property type="match status" value="1"/>
</dbReference>
<dbReference type="NCBIfam" id="NF008109">
    <property type="entry name" value="PRK10856.1"/>
    <property type="match status" value="1"/>
</dbReference>
<dbReference type="PROSITE" id="PS50943">
    <property type="entry name" value="HTH_CROC1"/>
    <property type="match status" value="1"/>
</dbReference>
<dbReference type="GO" id="GO:0003677">
    <property type="term" value="F:DNA binding"/>
    <property type="evidence" value="ECO:0007669"/>
    <property type="project" value="InterPro"/>
</dbReference>
<evidence type="ECO:0000313" key="3">
    <source>
        <dbReference type="EMBL" id="SMY38288.1"/>
    </source>
</evidence>
<keyword evidence="1" id="KW-0812">Transmembrane</keyword>
<keyword evidence="1" id="KW-0472">Membrane</keyword>
<keyword evidence="4" id="KW-1185">Reference proteome</keyword>
<evidence type="ECO:0000259" key="2">
    <source>
        <dbReference type="PROSITE" id="PS50943"/>
    </source>
</evidence>
<proteinExistence type="predicted"/>
<gene>
    <name evidence="3" type="primary">rodZ</name>
    <name evidence="3" type="ORF">PMAL9190_03479</name>
</gene>